<protein>
    <submittedName>
        <fullName evidence="1">Uncharacterized protein</fullName>
    </submittedName>
</protein>
<accession>A0AAD5X778</accession>
<proteinExistence type="predicted"/>
<evidence type="ECO:0000313" key="2">
    <source>
        <dbReference type="Proteomes" id="UP001212841"/>
    </source>
</evidence>
<dbReference type="EMBL" id="JADGJD010000147">
    <property type="protein sequence ID" value="KAJ3054275.1"/>
    <property type="molecule type" value="Genomic_DNA"/>
</dbReference>
<organism evidence="1 2">
    <name type="scientific">Rhizophlyctis rosea</name>
    <dbReference type="NCBI Taxonomy" id="64517"/>
    <lineage>
        <taxon>Eukaryota</taxon>
        <taxon>Fungi</taxon>
        <taxon>Fungi incertae sedis</taxon>
        <taxon>Chytridiomycota</taxon>
        <taxon>Chytridiomycota incertae sedis</taxon>
        <taxon>Chytridiomycetes</taxon>
        <taxon>Rhizophlyctidales</taxon>
        <taxon>Rhizophlyctidaceae</taxon>
        <taxon>Rhizophlyctis</taxon>
    </lineage>
</organism>
<sequence length="114" mass="13177">MPPSATSLQNLAELYIDKETSPEMKAAIKMVKDQDAALTLLKKRMQRDGVTKVEIRREKMLKRLKFDVSVCRRVDVKNLPDDIVDEYRTESKVWKKQVDVIDLDEVSKIGPDDE</sequence>
<evidence type="ECO:0000313" key="1">
    <source>
        <dbReference type="EMBL" id="KAJ3054275.1"/>
    </source>
</evidence>
<keyword evidence="2" id="KW-1185">Reference proteome</keyword>
<reference evidence="1" key="1">
    <citation type="submission" date="2020-05" db="EMBL/GenBank/DDBJ databases">
        <title>Phylogenomic resolution of chytrid fungi.</title>
        <authorList>
            <person name="Stajich J.E."/>
            <person name="Amses K."/>
            <person name="Simmons R."/>
            <person name="Seto K."/>
            <person name="Myers J."/>
            <person name="Bonds A."/>
            <person name="Quandt C.A."/>
            <person name="Barry K."/>
            <person name="Liu P."/>
            <person name="Grigoriev I."/>
            <person name="Longcore J.E."/>
            <person name="James T.Y."/>
        </authorList>
    </citation>
    <scope>NUCLEOTIDE SEQUENCE</scope>
    <source>
        <strain evidence="1">JEL0318</strain>
    </source>
</reference>
<dbReference type="Proteomes" id="UP001212841">
    <property type="component" value="Unassembled WGS sequence"/>
</dbReference>
<dbReference type="AlphaFoldDB" id="A0AAD5X778"/>
<gene>
    <name evidence="1" type="ORF">HK097_002212</name>
</gene>
<name>A0AAD5X778_9FUNG</name>
<comment type="caution">
    <text evidence="1">The sequence shown here is derived from an EMBL/GenBank/DDBJ whole genome shotgun (WGS) entry which is preliminary data.</text>
</comment>